<organism evidence="2">
    <name type="scientific">uncultured Friedmanniella sp</name>
    <dbReference type="NCBI Taxonomy" id="335381"/>
    <lineage>
        <taxon>Bacteria</taxon>
        <taxon>Bacillati</taxon>
        <taxon>Actinomycetota</taxon>
        <taxon>Actinomycetes</taxon>
        <taxon>Propionibacteriales</taxon>
        <taxon>Nocardioidaceae</taxon>
        <taxon>Friedmanniella</taxon>
        <taxon>environmental samples</taxon>
    </lineage>
</organism>
<dbReference type="EMBL" id="CADCTS010000442">
    <property type="protein sequence ID" value="CAA9330232.1"/>
    <property type="molecule type" value="Genomic_DNA"/>
</dbReference>
<evidence type="ECO:0000256" key="1">
    <source>
        <dbReference type="SAM" id="MobiDB-lite"/>
    </source>
</evidence>
<proteinExistence type="predicted"/>
<feature type="non-terminal residue" evidence="2">
    <location>
        <position position="1"/>
    </location>
</feature>
<feature type="compositionally biased region" description="Basic residues" evidence="1">
    <location>
        <begin position="93"/>
        <end position="113"/>
    </location>
</feature>
<feature type="compositionally biased region" description="Low complexity" evidence="1">
    <location>
        <begin position="60"/>
        <end position="74"/>
    </location>
</feature>
<feature type="non-terminal residue" evidence="2">
    <location>
        <position position="159"/>
    </location>
</feature>
<reference evidence="2" key="1">
    <citation type="submission" date="2020-02" db="EMBL/GenBank/DDBJ databases">
        <authorList>
            <person name="Meier V. D."/>
        </authorList>
    </citation>
    <scope>NUCLEOTIDE SEQUENCE</scope>
    <source>
        <strain evidence="2">AVDCRST_MAG48</strain>
    </source>
</reference>
<name>A0A6J4LD00_9ACTN</name>
<accession>A0A6J4LD00</accession>
<dbReference type="AlphaFoldDB" id="A0A6J4LD00"/>
<protein>
    <submittedName>
        <fullName evidence="2">Uncharacterized protein</fullName>
    </submittedName>
</protein>
<gene>
    <name evidence="2" type="ORF">AVDCRST_MAG48-3107</name>
</gene>
<evidence type="ECO:0000313" key="2">
    <source>
        <dbReference type="EMBL" id="CAA9330232.1"/>
    </source>
</evidence>
<feature type="region of interest" description="Disordered" evidence="1">
    <location>
        <begin position="1"/>
        <end position="159"/>
    </location>
</feature>
<sequence>DPRRPAAGGVVREPAGRPDGAEAPPAAEAADHPARRRRRGRRVEPRAGLPARRRARSRAAARATQPLPRRAAAPQRRRLRRVRGPGGAGRAPGPRRRGPVPRLPPRQRLRAARAPHPAVRVVRRRRAALRGQPPGVHGAAGPGLVGPADPLPTLPTGLV</sequence>